<evidence type="ECO:0000256" key="2">
    <source>
        <dbReference type="SAM" id="MobiDB-lite"/>
    </source>
</evidence>
<accession>A0A078BE03</accession>
<reference evidence="3 4" key="1">
    <citation type="submission" date="2014-06" db="EMBL/GenBank/DDBJ databases">
        <authorList>
            <person name="Swart Estienne"/>
        </authorList>
    </citation>
    <scope>NUCLEOTIDE SEQUENCE [LARGE SCALE GENOMIC DNA]</scope>
    <source>
        <strain evidence="3 4">130c</strain>
    </source>
</reference>
<feature type="compositionally biased region" description="Low complexity" evidence="2">
    <location>
        <begin position="517"/>
        <end position="531"/>
    </location>
</feature>
<dbReference type="OrthoDB" id="419631at2759"/>
<feature type="coiled-coil region" evidence="1">
    <location>
        <begin position="1110"/>
        <end position="1165"/>
    </location>
</feature>
<evidence type="ECO:0000256" key="1">
    <source>
        <dbReference type="SAM" id="Coils"/>
    </source>
</evidence>
<proteinExistence type="predicted"/>
<feature type="coiled-coil region" evidence="1">
    <location>
        <begin position="1004"/>
        <end position="1059"/>
    </location>
</feature>
<evidence type="ECO:0000313" key="4">
    <source>
        <dbReference type="Proteomes" id="UP000039865"/>
    </source>
</evidence>
<feature type="region of interest" description="Disordered" evidence="2">
    <location>
        <begin position="512"/>
        <end position="532"/>
    </location>
</feature>
<protein>
    <submittedName>
        <fullName evidence="3">Uncharacterized protein</fullName>
    </submittedName>
</protein>
<gene>
    <name evidence="3" type="primary">Contig13511.g14427</name>
    <name evidence="3" type="ORF">STYLEM_20532</name>
</gene>
<dbReference type="Proteomes" id="UP000039865">
    <property type="component" value="Unassembled WGS sequence"/>
</dbReference>
<dbReference type="InParanoid" id="A0A078BE03"/>
<evidence type="ECO:0000313" key="3">
    <source>
        <dbReference type="EMBL" id="CDW91377.1"/>
    </source>
</evidence>
<feature type="coiled-coil region" evidence="1">
    <location>
        <begin position="768"/>
        <end position="947"/>
    </location>
</feature>
<feature type="coiled-coil region" evidence="1">
    <location>
        <begin position="1206"/>
        <end position="1240"/>
    </location>
</feature>
<sequence>MNTNDFQHINLTTTGTLNPPAIRETDSLAEDSIQQYYQEAADNVTQGNNGYDFLIDEEYQQVKQLQQELGFAKWSLMGEKVSLNLILRQVLSDAYEQNQLLQLQKNPNLKAFKLSNIPTIREVNHQIKSTMSENTALINGILDKYHQLKFIAQQEQEKPSYLESQLNVTKQKSTFAQFSADSLDNRERYIEELETQLQDTRKQLLDRKLQLSDKEEEVQNLKRQLQNTDSNFQQLEEQKREIDELVIKVSQELRNKEYDLRDINYQVFNDKDHLARQVDILRKELQEERGRKNNLEQLEGDLIFKLQQREEELHQVKSYNAELEEKVRVNSEAIEKAQKVIERLNEEMDRTAQIMQSLEKERDKFKSEARDSSKRIVDLNKQVQLTQSQHQHSQQQVSMQLKQEIDELKEALGQYQQQFDEERRSLNMNLREANEDKYHLHLDKEKLDSSYKKQIMLLQQQLEDMQKQNASKIIQMEHEFQEQKDSLLQQVRNQEEQAQSQIKYLQKRNREIQSDNQTKTASQIQSQTQTTGKPSYLNVIKQEFEKIQNELMDTRKVVKQYSNDQNLIGIPAKLKQFEDFREKVIAQINDWEVKSEGLAQLSQKYEREIDEYRRMFQQMKQMIKEKDQFIQQIQKSVKLKDSFRDSYMNTVKKELDRQTYLIKADLLDQFKSTQLTAQNVSNEQLDQERRMQAFKQEYLLMLEDRENLSNSNLRLIGQVEVLNRDLDTITQKHYEFNQRIRVVMGVNNMNMKSDIHIVNDIESMIDELRIRNEEVISYRSQLNNLQNQQDQDKQFMQQKVAAVEEQLNNIQRSNLAKEEELQLLFMQKEAKLHSEIQKQHEELQQHQQHLKTRERQVKKLQEQKDSYQDEVNKLQAQLDQIIKEKTEMESECKQTVEVINQVQLTLETTQSELEKKQGVMQEQEGQIQKLEERSKQMKEQLYNREIELQRERDLNLQLQDEKYQAVLQRDSALEKQSILERENQNIYKDLVIQKETVREVSSLYDECEREKFQLQKTCEQMNEVVSQVQDEVVQSQRAIESLNHALDKTRRKYNRAKELKHQIKLMKQHEGQLNELIESMRRQLNPPKQSQEIQTNDSGMQELIYHYEENQRLQKQNLMCQRDIETLQDSISRQTMDINRLIEEKRDLEDLVDQQNQAIKQVRMNNQSVMNPNVATKENHNLLNSYASNVGGGTIKSDSDLYSKILQEKENYIMRLEHEISDMRKELDQLKEKLISYEIGSLSLDRSLGGHGRSMQVNMNNLKQSTNTGQGNQLKQQSQGFRLNNTYNSLHFSNMYNATNATNYQTLNQGTEDYNRGGALNRSMHN</sequence>
<keyword evidence="1" id="KW-0175">Coiled coil</keyword>
<feature type="coiled-coil region" evidence="1">
    <location>
        <begin position="595"/>
        <end position="622"/>
    </location>
</feature>
<organism evidence="3 4">
    <name type="scientific">Stylonychia lemnae</name>
    <name type="common">Ciliate</name>
    <dbReference type="NCBI Taxonomy" id="5949"/>
    <lineage>
        <taxon>Eukaryota</taxon>
        <taxon>Sar</taxon>
        <taxon>Alveolata</taxon>
        <taxon>Ciliophora</taxon>
        <taxon>Intramacronucleata</taxon>
        <taxon>Spirotrichea</taxon>
        <taxon>Stichotrichia</taxon>
        <taxon>Sporadotrichida</taxon>
        <taxon>Oxytrichidae</taxon>
        <taxon>Stylonychinae</taxon>
        <taxon>Stylonychia</taxon>
    </lineage>
</organism>
<dbReference type="OMA" id="TEMESEC"/>
<dbReference type="EMBL" id="CCKQ01019364">
    <property type="protein sequence ID" value="CDW91377.1"/>
    <property type="molecule type" value="Genomic_DNA"/>
</dbReference>
<name>A0A078BE03_STYLE</name>
<keyword evidence="4" id="KW-1185">Reference proteome</keyword>